<dbReference type="Proteomes" id="UP000465601">
    <property type="component" value="Unassembled WGS sequence"/>
</dbReference>
<evidence type="ECO:0000256" key="6">
    <source>
        <dbReference type="HAMAP-Rule" id="MF_00074"/>
    </source>
</evidence>
<gene>
    <name evidence="6 7" type="primary">rsmG</name>
    <name evidence="7" type="ORF">F8153_02885</name>
</gene>
<dbReference type="OrthoDB" id="9808773at2"/>
<comment type="caution">
    <text evidence="7">The sequence shown here is derived from an EMBL/GenBank/DDBJ whole genome shotgun (WGS) entry which is preliminary data.</text>
</comment>
<dbReference type="PANTHER" id="PTHR31760:SF0">
    <property type="entry name" value="S-ADENOSYL-L-METHIONINE-DEPENDENT METHYLTRANSFERASES SUPERFAMILY PROTEIN"/>
    <property type="match status" value="1"/>
</dbReference>
<evidence type="ECO:0000256" key="2">
    <source>
        <dbReference type="ARBA" id="ARBA00022552"/>
    </source>
</evidence>
<feature type="binding site" evidence="6">
    <location>
        <position position="146"/>
    </location>
    <ligand>
        <name>S-adenosyl-L-methionine</name>
        <dbReference type="ChEBI" id="CHEBI:59789"/>
    </ligand>
</feature>
<dbReference type="InterPro" id="IPR003682">
    <property type="entry name" value="rRNA_ssu_MeTfrase_G"/>
</dbReference>
<comment type="subcellular location">
    <subcellularLocation>
        <location evidence="6">Cytoplasm</location>
    </subcellularLocation>
</comment>
<dbReference type="FunFam" id="3.40.50.150:FF:000041">
    <property type="entry name" value="Ribosomal RNA small subunit methyltransferase G"/>
    <property type="match status" value="1"/>
</dbReference>
<evidence type="ECO:0000313" key="8">
    <source>
        <dbReference type="Proteomes" id="UP000465601"/>
    </source>
</evidence>
<comment type="caution">
    <text evidence="6">Lacks conserved residue(s) required for the propagation of feature annotation.</text>
</comment>
<dbReference type="PANTHER" id="PTHR31760">
    <property type="entry name" value="S-ADENOSYL-L-METHIONINE-DEPENDENT METHYLTRANSFERASES SUPERFAMILY PROTEIN"/>
    <property type="match status" value="1"/>
</dbReference>
<accession>A0A833HRQ7</accession>
<proteinExistence type="inferred from homology"/>
<feature type="binding site" evidence="6">
    <location>
        <position position="76"/>
    </location>
    <ligand>
        <name>S-adenosyl-L-methionine</name>
        <dbReference type="ChEBI" id="CHEBI:59789"/>
    </ligand>
</feature>
<dbReference type="SUPFAM" id="SSF53335">
    <property type="entry name" value="S-adenosyl-L-methionine-dependent methyltransferases"/>
    <property type="match status" value="1"/>
</dbReference>
<dbReference type="EC" id="2.1.1.-" evidence="6"/>
<comment type="function">
    <text evidence="6">Specifically methylates the N7 position of a guanine in 16S rRNA.</text>
</comment>
<feature type="binding site" evidence="6">
    <location>
        <begin position="127"/>
        <end position="128"/>
    </location>
    <ligand>
        <name>S-adenosyl-L-methionine</name>
        <dbReference type="ChEBI" id="CHEBI:59789"/>
    </ligand>
</feature>
<evidence type="ECO:0000313" key="7">
    <source>
        <dbReference type="EMBL" id="KAB3532214.1"/>
    </source>
</evidence>
<dbReference type="GO" id="GO:0005829">
    <property type="term" value="C:cytosol"/>
    <property type="evidence" value="ECO:0007669"/>
    <property type="project" value="TreeGrafter"/>
</dbReference>
<dbReference type="PIRSF" id="PIRSF003078">
    <property type="entry name" value="GidB"/>
    <property type="match status" value="1"/>
</dbReference>
<comment type="similarity">
    <text evidence="6">Belongs to the methyltransferase superfamily. RNA methyltransferase RsmG family.</text>
</comment>
<keyword evidence="5 6" id="KW-0949">S-adenosyl-L-methionine</keyword>
<dbReference type="HAMAP" id="MF_00074">
    <property type="entry name" value="16SrRNA_methyltr_G"/>
    <property type="match status" value="1"/>
</dbReference>
<dbReference type="Gene3D" id="3.40.50.150">
    <property type="entry name" value="Vaccinia Virus protein VP39"/>
    <property type="match status" value="1"/>
</dbReference>
<name>A0A833HRQ7_9FIRM</name>
<organism evidence="7 8">
    <name type="scientific">Alkaliphilus serpentinus</name>
    <dbReference type="NCBI Taxonomy" id="1482731"/>
    <lineage>
        <taxon>Bacteria</taxon>
        <taxon>Bacillati</taxon>
        <taxon>Bacillota</taxon>
        <taxon>Clostridia</taxon>
        <taxon>Peptostreptococcales</taxon>
        <taxon>Natronincolaceae</taxon>
        <taxon>Alkaliphilus</taxon>
    </lineage>
</organism>
<protein>
    <recommendedName>
        <fullName evidence="6">Ribosomal RNA small subunit methyltransferase G</fullName>
        <ecNumber evidence="6">2.1.1.-</ecNumber>
    </recommendedName>
    <alternativeName>
        <fullName evidence="6">16S rRNA 7-methylguanosine methyltransferase</fullName>
        <shortName evidence="6">16S rRNA m7G methyltransferase</shortName>
    </alternativeName>
</protein>
<dbReference type="InterPro" id="IPR029063">
    <property type="entry name" value="SAM-dependent_MTases_sf"/>
</dbReference>
<dbReference type="Pfam" id="PF02527">
    <property type="entry name" value="GidB"/>
    <property type="match status" value="1"/>
</dbReference>
<keyword evidence="4 6" id="KW-0808">Transferase</keyword>
<dbReference type="CDD" id="cd02440">
    <property type="entry name" value="AdoMet_MTases"/>
    <property type="match status" value="1"/>
</dbReference>
<feature type="binding site" evidence="6">
    <location>
        <position position="81"/>
    </location>
    <ligand>
        <name>S-adenosyl-L-methionine</name>
        <dbReference type="ChEBI" id="CHEBI:59789"/>
    </ligand>
</feature>
<dbReference type="AlphaFoldDB" id="A0A833HRQ7"/>
<keyword evidence="2 6" id="KW-0698">rRNA processing</keyword>
<evidence type="ECO:0000256" key="3">
    <source>
        <dbReference type="ARBA" id="ARBA00022603"/>
    </source>
</evidence>
<reference evidence="7 8" key="1">
    <citation type="submission" date="2019-10" db="EMBL/GenBank/DDBJ databases">
        <title>Alkaliphilus serpentinus sp. nov. and Alkaliphilus pronyensis sp. nov., two novel anaerobic alkaliphilic species isolated from the serpentinized-hosted hydrothermal field of the Prony Bay (New Caledonia).</title>
        <authorList>
            <person name="Postec A."/>
        </authorList>
    </citation>
    <scope>NUCLEOTIDE SEQUENCE [LARGE SCALE GENOMIC DNA]</scope>
    <source>
        <strain evidence="7 8">LacT</strain>
    </source>
</reference>
<dbReference type="EMBL" id="WBZB01000010">
    <property type="protein sequence ID" value="KAB3532214.1"/>
    <property type="molecule type" value="Genomic_DNA"/>
</dbReference>
<dbReference type="NCBIfam" id="TIGR00138">
    <property type="entry name" value="rsmG_gidB"/>
    <property type="match status" value="1"/>
</dbReference>
<keyword evidence="3 6" id="KW-0489">Methyltransferase</keyword>
<keyword evidence="8" id="KW-1185">Reference proteome</keyword>
<evidence type="ECO:0000256" key="5">
    <source>
        <dbReference type="ARBA" id="ARBA00022691"/>
    </source>
</evidence>
<dbReference type="GO" id="GO:0070043">
    <property type="term" value="F:rRNA (guanine-N7-)-methyltransferase activity"/>
    <property type="evidence" value="ECO:0007669"/>
    <property type="project" value="UniProtKB-UniRule"/>
</dbReference>
<evidence type="ECO:0000256" key="1">
    <source>
        <dbReference type="ARBA" id="ARBA00022490"/>
    </source>
</evidence>
<sequence length="237" mass="26670">MEEIMKKGFSDLGIDLNENQMNQFMIYKNLLLEWNEKMNLTAIEDERDIVIKHFIDSISCLKVKGFDKINRLIDVGTGAGFPGIPIKIMEPNIELTLLDALNKRVTFLKEVCKETSLVKVDFLHGRAEDFGRLDDFRESYDAAVSRAVASLNVLVEYCMPFIKVGGIFICQKGPQVEDEMASSKKAIEVLGGKVVEKLEISLPLSDIKHKIVVIEKVKPTPTKYPRKAGKPTKSPII</sequence>
<keyword evidence="1 6" id="KW-0963">Cytoplasm</keyword>
<evidence type="ECO:0000256" key="4">
    <source>
        <dbReference type="ARBA" id="ARBA00022679"/>
    </source>
</evidence>